<keyword evidence="2" id="KW-0732">Signal</keyword>
<dbReference type="InterPro" id="IPR019106">
    <property type="entry name" value="T4SS_TrbC"/>
</dbReference>
<dbReference type="EMBL" id="JABWMJ010000014">
    <property type="protein sequence ID" value="NUZ08540.1"/>
    <property type="molecule type" value="Genomic_DNA"/>
</dbReference>
<feature type="chain" id="PRO_5030670812" evidence="2">
    <location>
        <begin position="24"/>
        <end position="255"/>
    </location>
</feature>
<evidence type="ECO:0000256" key="1">
    <source>
        <dbReference type="SAM" id="MobiDB-lite"/>
    </source>
</evidence>
<keyword evidence="4" id="KW-1185">Reference proteome</keyword>
<feature type="signal peptide" evidence="2">
    <location>
        <begin position="1"/>
        <end position="23"/>
    </location>
</feature>
<evidence type="ECO:0000313" key="3">
    <source>
        <dbReference type="EMBL" id="NUZ08540.1"/>
    </source>
</evidence>
<organism evidence="3 4">
    <name type="scientific">Piscinibacter koreensis</name>
    <dbReference type="NCBI Taxonomy" id="2742824"/>
    <lineage>
        <taxon>Bacteria</taxon>
        <taxon>Pseudomonadati</taxon>
        <taxon>Pseudomonadota</taxon>
        <taxon>Betaproteobacteria</taxon>
        <taxon>Burkholderiales</taxon>
        <taxon>Sphaerotilaceae</taxon>
        <taxon>Piscinibacter</taxon>
    </lineage>
</organism>
<dbReference type="Pfam" id="PF09673">
    <property type="entry name" value="TrbC_Ftype"/>
    <property type="match status" value="1"/>
</dbReference>
<dbReference type="AlphaFoldDB" id="A0A7Y6TYW9"/>
<sequence>MSATELHRSVLAATLAAALVVTAAPAALAQASSGQVTEADIARAARSQPAISDKDIEAARRRYRMPTDEELSRVPVPSTPRIDALPQPRTPQRIDLGAIARGFDEMGAPDPSRPGVAMGPALLVFVSFSMSDAALERLAEQAARSGATLVLRGLVEDSLPKTVTRVQRVIGQRKVGFQIDPQAFDRFSITATPSFVLIKDRSVPTPCAAGTCFAADSYALAAGDVSIDYALRFIQRSAPKFSRDANHFLARIKGG</sequence>
<proteinExistence type="predicted"/>
<name>A0A7Y6TYW9_9BURK</name>
<accession>A0A7Y6TYW9</accession>
<evidence type="ECO:0000256" key="2">
    <source>
        <dbReference type="SAM" id="SignalP"/>
    </source>
</evidence>
<dbReference type="Proteomes" id="UP000529637">
    <property type="component" value="Unassembled WGS sequence"/>
</dbReference>
<dbReference type="NCBIfam" id="TIGR02742">
    <property type="entry name" value="TrbC_Ftype"/>
    <property type="match status" value="1"/>
</dbReference>
<protein>
    <submittedName>
        <fullName evidence="3">Type-F conjugative transfer system pilin assembly protein TrbC</fullName>
    </submittedName>
</protein>
<gene>
    <name evidence="3" type="primary">trbC</name>
    <name evidence="3" type="ORF">HQN59_22585</name>
</gene>
<dbReference type="InterPro" id="IPR014113">
    <property type="entry name" value="T4SS_TrbC_subgr"/>
</dbReference>
<reference evidence="3 4" key="1">
    <citation type="submission" date="2020-06" db="EMBL/GenBank/DDBJ databases">
        <title>Schlegella sp. ID0723 isolated from air conditioner.</title>
        <authorList>
            <person name="Kim D.Y."/>
            <person name="Kim D.-U."/>
        </authorList>
    </citation>
    <scope>NUCLEOTIDE SEQUENCE [LARGE SCALE GENOMIC DNA]</scope>
    <source>
        <strain evidence="3 4">ID0723</strain>
    </source>
</reference>
<feature type="region of interest" description="Disordered" evidence="1">
    <location>
        <begin position="68"/>
        <end position="89"/>
    </location>
</feature>
<comment type="caution">
    <text evidence="3">The sequence shown here is derived from an EMBL/GenBank/DDBJ whole genome shotgun (WGS) entry which is preliminary data.</text>
</comment>
<evidence type="ECO:0000313" key="4">
    <source>
        <dbReference type="Proteomes" id="UP000529637"/>
    </source>
</evidence>